<dbReference type="EMBL" id="JZEE01000199">
    <property type="protein sequence ID" value="KJK67215.1"/>
    <property type="molecule type" value="Genomic_DNA"/>
</dbReference>
<evidence type="ECO:0000256" key="3">
    <source>
        <dbReference type="ARBA" id="ARBA00023002"/>
    </source>
</evidence>
<proteinExistence type="predicted"/>
<keyword evidence="3" id="KW-0560">Oxidoreductase</keyword>
<protein>
    <submittedName>
        <fullName evidence="4">Nitronate monooxygenase</fullName>
    </submittedName>
</protein>
<sequence>MTLEPKIQTPLTKLLCIPHPVMLAGMGVSAGPPLAAAVTNAGGIGVLGGFSATPDRLRELIHELKELLVDKNAPFGVDLLIPKIGGGARKTNYDYMNGQLDALITVCIEEKAKVFVSAIGIPPKHVIDRLHANGILYMNMIGHPKHVAKCVEAGVDILGAQGSEGGGHTGNIPTGVLVTSVAKLVSGVKSKFTGVDVQVVAAGGMVNGENLAAAIMMGASGVWMGTRFLLAQEATVARAFQEAVQTAGYDDTIRTVIYSGRPLRIKKTAYVLNWEQNRQAEIKELTGRGILPVAHDAEQHPEDDEILDNIVPYLMGVAAAQIDSVMPARDIVNEVVSEAAARLIAGTQALVTKPKL</sequence>
<gene>
    <name evidence="4" type="ORF">P875_00117415</name>
</gene>
<dbReference type="Gene3D" id="3.20.20.70">
    <property type="entry name" value="Aldolase class I"/>
    <property type="match status" value="1"/>
</dbReference>
<dbReference type="PANTHER" id="PTHR32332">
    <property type="entry name" value="2-NITROPROPANE DIOXYGENASE"/>
    <property type="match status" value="1"/>
</dbReference>
<evidence type="ECO:0000256" key="1">
    <source>
        <dbReference type="ARBA" id="ARBA00022630"/>
    </source>
</evidence>
<keyword evidence="4" id="KW-0503">Monooxygenase</keyword>
<keyword evidence="2" id="KW-0288">FMN</keyword>
<keyword evidence="1" id="KW-0285">Flavoprotein</keyword>
<comment type="caution">
    <text evidence="4">The sequence shown here is derived from an EMBL/GenBank/DDBJ whole genome shotgun (WGS) entry which is preliminary data.</text>
</comment>
<accession>A0A0F0IHP1</accession>
<dbReference type="SUPFAM" id="SSF51412">
    <property type="entry name" value="Inosine monophosphate dehydrogenase (IMPDH)"/>
    <property type="match status" value="1"/>
</dbReference>
<evidence type="ECO:0000313" key="4">
    <source>
        <dbReference type="EMBL" id="KJK67215.1"/>
    </source>
</evidence>
<organism evidence="4 5">
    <name type="scientific">Aspergillus parasiticus (strain ATCC 56775 / NRRL 5862 / SRRC 143 / SU-1)</name>
    <dbReference type="NCBI Taxonomy" id="1403190"/>
    <lineage>
        <taxon>Eukaryota</taxon>
        <taxon>Fungi</taxon>
        <taxon>Dikarya</taxon>
        <taxon>Ascomycota</taxon>
        <taxon>Pezizomycotina</taxon>
        <taxon>Eurotiomycetes</taxon>
        <taxon>Eurotiomycetidae</taxon>
        <taxon>Eurotiales</taxon>
        <taxon>Aspergillaceae</taxon>
        <taxon>Aspergillus</taxon>
        <taxon>Aspergillus subgen. Circumdati</taxon>
    </lineage>
</organism>
<dbReference type="OrthoDB" id="10265891at2759"/>
<name>A0A0F0IHP1_ASPPU</name>
<dbReference type="PANTHER" id="PTHR32332:SF31">
    <property type="entry name" value="2-NITROPROPANE DIOXYGENASE FAMILY, PUTATIVE (AFU_ORTHOLOGUE AFUA_2G09850)-RELATED"/>
    <property type="match status" value="1"/>
</dbReference>
<dbReference type="InterPro" id="IPR013785">
    <property type="entry name" value="Aldolase_TIM"/>
</dbReference>
<dbReference type="GO" id="GO:0018580">
    <property type="term" value="F:nitronate monooxygenase activity"/>
    <property type="evidence" value="ECO:0007669"/>
    <property type="project" value="InterPro"/>
</dbReference>
<evidence type="ECO:0000313" key="5">
    <source>
        <dbReference type="Proteomes" id="UP000033540"/>
    </source>
</evidence>
<dbReference type="CDD" id="cd04730">
    <property type="entry name" value="NPD_like"/>
    <property type="match status" value="1"/>
</dbReference>
<dbReference type="Proteomes" id="UP000033540">
    <property type="component" value="Unassembled WGS sequence"/>
</dbReference>
<dbReference type="STRING" id="1403190.A0A0F0IHP1"/>
<dbReference type="Pfam" id="PF03060">
    <property type="entry name" value="NMO"/>
    <property type="match status" value="1"/>
</dbReference>
<reference evidence="4 5" key="1">
    <citation type="submission" date="2015-02" db="EMBL/GenBank/DDBJ databases">
        <title>Draft genome sequence of Aspergillus parasiticus SU-1.</title>
        <authorList>
            <person name="Yu J."/>
            <person name="Fedorova N."/>
            <person name="Yin Y."/>
            <person name="Losada L."/>
            <person name="Zafar N."/>
            <person name="Taujale R."/>
            <person name="Ehrlich K.C."/>
            <person name="Bhatnagar D."/>
            <person name="Cleveland T.E."/>
            <person name="Bennett J.W."/>
            <person name="Nierman W.C."/>
        </authorList>
    </citation>
    <scope>NUCLEOTIDE SEQUENCE [LARGE SCALE GENOMIC DNA]</scope>
    <source>
        <strain evidence="5">ATCC 56775 / NRRL 5862 / SRRC 143 / SU-1</strain>
    </source>
</reference>
<dbReference type="InterPro" id="IPR004136">
    <property type="entry name" value="NMO"/>
</dbReference>
<evidence type="ECO:0000256" key="2">
    <source>
        <dbReference type="ARBA" id="ARBA00022643"/>
    </source>
</evidence>
<dbReference type="AlphaFoldDB" id="A0A0F0IHP1"/>